<reference evidence="1 2" key="1">
    <citation type="journal article" date="2007" name="PLoS Genet.">
        <title>A tale of two oxidation states: bacterial colonization of arsenic-rich environments.</title>
        <authorList>
            <person name="Muller D."/>
            <person name="Medigue C."/>
            <person name="Koechler S."/>
            <person name="Barbe V."/>
            <person name="Barakat M."/>
            <person name="Talla E."/>
            <person name="Bonnefoy V."/>
            <person name="Krin E."/>
            <person name="Arsene-Ploetze F."/>
            <person name="Carapito C."/>
            <person name="Chandler M."/>
            <person name="Cournoyer B."/>
            <person name="Cruveiller S."/>
            <person name="Dossat C."/>
            <person name="Duval S."/>
            <person name="Heymann M."/>
            <person name="Leize E."/>
            <person name="Lieutaud A."/>
            <person name="Lievremont D."/>
            <person name="Makita Y."/>
            <person name="Mangenot S."/>
            <person name="Nitschke W."/>
            <person name="Ortet P."/>
            <person name="Perdrial N."/>
            <person name="Schoepp B."/>
            <person name="Siguier N."/>
            <person name="Simeonova D.D."/>
            <person name="Rouy Z."/>
            <person name="Segurens B."/>
            <person name="Turlin E."/>
            <person name="Vallenet D."/>
            <person name="Van Dorsselaer A."/>
            <person name="Weiss S."/>
            <person name="Weissenbach J."/>
            <person name="Lett M.C."/>
            <person name="Danchin A."/>
            <person name="Bertin P.N."/>
        </authorList>
    </citation>
    <scope>NUCLEOTIDE SEQUENCE [LARGE SCALE GENOMIC DNA]</scope>
    <source>
        <strain evidence="2">ULPAs1</strain>
    </source>
</reference>
<gene>
    <name evidence="1" type="ordered locus">HEAR2218</name>
</gene>
<proteinExistence type="predicted"/>
<dbReference type="KEGG" id="har:HEAR2218"/>
<dbReference type="STRING" id="204773.HEAR2218"/>
<name>A4G766_HERAR</name>
<protein>
    <submittedName>
        <fullName evidence="1">Uncharacterized protein</fullName>
    </submittedName>
</protein>
<dbReference type="HOGENOM" id="CLU_1852452_0_0_4"/>
<keyword evidence="2" id="KW-1185">Reference proteome</keyword>
<evidence type="ECO:0000313" key="1">
    <source>
        <dbReference type="EMBL" id="CAL62353.1"/>
    </source>
</evidence>
<sequence>MFKKTILSLSFPPFGLSRSAGPRLRRVSPLTCVIATLALGAVAAPALASSKFFLVVPLNAQAQAQEPVDAITVFLAGAALPKATVNQAYSESLLPYLSVTGDTAFDPADARWSVAGGALPAGLALDNITGRSPEPRQL</sequence>
<dbReference type="AlphaFoldDB" id="A4G766"/>
<dbReference type="eggNOG" id="COG5184">
    <property type="taxonomic scope" value="Bacteria"/>
</dbReference>
<evidence type="ECO:0000313" key="2">
    <source>
        <dbReference type="Proteomes" id="UP000006697"/>
    </source>
</evidence>
<organism evidence="1 2">
    <name type="scientific">Herminiimonas arsenicoxydans</name>
    <dbReference type="NCBI Taxonomy" id="204773"/>
    <lineage>
        <taxon>Bacteria</taxon>
        <taxon>Pseudomonadati</taxon>
        <taxon>Pseudomonadota</taxon>
        <taxon>Betaproteobacteria</taxon>
        <taxon>Burkholderiales</taxon>
        <taxon>Oxalobacteraceae</taxon>
        <taxon>Herminiimonas</taxon>
    </lineage>
</organism>
<accession>A4G766</accession>
<dbReference type="Proteomes" id="UP000006697">
    <property type="component" value="Chromosome"/>
</dbReference>
<dbReference type="EMBL" id="CU207211">
    <property type="protein sequence ID" value="CAL62353.1"/>
    <property type="molecule type" value="Genomic_DNA"/>
</dbReference>